<evidence type="ECO:0000259" key="12">
    <source>
        <dbReference type="Pfam" id="PF17961"/>
    </source>
</evidence>
<comment type="caution">
    <text evidence="13">The sequence shown here is derived from an EMBL/GenBank/DDBJ whole genome shotgun (WGS) entry which is preliminary data.</text>
</comment>
<dbReference type="EMBL" id="BJZK01000035">
    <property type="protein sequence ID" value="GEO73062.1"/>
    <property type="molecule type" value="Genomic_DNA"/>
</dbReference>
<dbReference type="InterPro" id="IPR008456">
    <property type="entry name" value="Collagen-bd_dom"/>
</dbReference>
<evidence type="ECO:0000256" key="3">
    <source>
        <dbReference type="ARBA" id="ARBA00022512"/>
    </source>
</evidence>
<dbReference type="SUPFAM" id="SSF49401">
    <property type="entry name" value="Bacterial adhesins"/>
    <property type="match status" value="2"/>
</dbReference>
<organism evidence="13 14">
    <name type="scientific">Levilactobacillus zymae</name>
    <dbReference type="NCBI Taxonomy" id="267363"/>
    <lineage>
        <taxon>Bacteria</taxon>
        <taxon>Bacillati</taxon>
        <taxon>Bacillota</taxon>
        <taxon>Bacilli</taxon>
        <taxon>Lactobacillales</taxon>
        <taxon>Lactobacillaceae</taxon>
        <taxon>Levilactobacillus</taxon>
    </lineage>
</organism>
<evidence type="ECO:0000256" key="5">
    <source>
        <dbReference type="ARBA" id="ARBA00022729"/>
    </source>
</evidence>
<feature type="transmembrane region" description="Helical" evidence="8">
    <location>
        <begin position="654"/>
        <end position="673"/>
    </location>
</feature>
<keyword evidence="3" id="KW-0134">Cell wall</keyword>
<evidence type="ECO:0000259" key="10">
    <source>
        <dbReference type="Pfam" id="PF05737"/>
    </source>
</evidence>
<feature type="signal peptide" evidence="9">
    <location>
        <begin position="1"/>
        <end position="29"/>
    </location>
</feature>
<evidence type="ECO:0000256" key="9">
    <source>
        <dbReference type="SAM" id="SignalP"/>
    </source>
</evidence>
<feature type="chain" id="PRO_5047244092" description="LPXTG cell wall anchor domain-containing protein" evidence="9">
    <location>
        <begin position="30"/>
        <end position="678"/>
    </location>
</feature>
<evidence type="ECO:0008006" key="15">
    <source>
        <dbReference type="Google" id="ProtNLM"/>
    </source>
</evidence>
<dbReference type="PANTHER" id="PTHR36108:SF13">
    <property type="entry name" value="COLOSSIN-B-RELATED"/>
    <property type="match status" value="1"/>
</dbReference>
<dbReference type="InterPro" id="IPR041033">
    <property type="entry name" value="SpaA_PFL_dom_1"/>
</dbReference>
<evidence type="ECO:0000313" key="13">
    <source>
        <dbReference type="EMBL" id="GEO73062.1"/>
    </source>
</evidence>
<evidence type="ECO:0000256" key="6">
    <source>
        <dbReference type="ARBA" id="ARBA00023088"/>
    </source>
</evidence>
<accession>A0ABQ0X429</accession>
<keyword evidence="14" id="KW-1185">Reference proteome</keyword>
<keyword evidence="6" id="KW-0572">Peptidoglycan-anchor</keyword>
<evidence type="ECO:0000259" key="11">
    <source>
        <dbReference type="Pfam" id="PF17802"/>
    </source>
</evidence>
<feature type="compositionally biased region" description="Low complexity" evidence="7">
    <location>
        <begin position="464"/>
        <end position="478"/>
    </location>
</feature>
<feature type="compositionally biased region" description="Low complexity" evidence="7">
    <location>
        <begin position="422"/>
        <end position="436"/>
    </location>
</feature>
<feature type="compositionally biased region" description="Low complexity" evidence="7">
    <location>
        <begin position="443"/>
        <end position="457"/>
    </location>
</feature>
<feature type="region of interest" description="Disordered" evidence="7">
    <location>
        <begin position="384"/>
        <end position="646"/>
    </location>
</feature>
<evidence type="ECO:0000256" key="1">
    <source>
        <dbReference type="ARBA" id="ARBA00004168"/>
    </source>
</evidence>
<keyword evidence="8" id="KW-0472">Membrane</keyword>
<proteinExistence type="inferred from homology"/>
<reference evidence="13 14" key="1">
    <citation type="submission" date="2019-07" db="EMBL/GenBank/DDBJ databases">
        <title>Whole genome shotgun sequence of Lactobacillus zymae NBRC 107157.</title>
        <authorList>
            <person name="Hosoyama A."/>
            <person name="Uohara A."/>
            <person name="Ohji S."/>
            <person name="Ichikawa N."/>
        </authorList>
    </citation>
    <scope>NUCLEOTIDE SEQUENCE [LARGE SCALE GENOMIC DNA]</scope>
    <source>
        <strain evidence="13 14">NBRC 107157</strain>
    </source>
</reference>
<dbReference type="InterPro" id="IPR011252">
    <property type="entry name" value="Fibrogen-bd_dom1"/>
</dbReference>
<dbReference type="NCBIfam" id="TIGR01167">
    <property type="entry name" value="LPXTG_anchor"/>
    <property type="match status" value="1"/>
</dbReference>
<dbReference type="Gene3D" id="2.60.40.10">
    <property type="entry name" value="Immunoglobulins"/>
    <property type="match status" value="1"/>
</dbReference>
<feature type="domain" description="Collagen binding" evidence="10">
    <location>
        <begin position="157"/>
        <end position="280"/>
    </location>
</feature>
<evidence type="ECO:0000256" key="7">
    <source>
        <dbReference type="SAM" id="MobiDB-lite"/>
    </source>
</evidence>
<keyword evidence="8" id="KW-1133">Transmembrane helix</keyword>
<dbReference type="PANTHER" id="PTHR36108">
    <property type="entry name" value="COLOSSIN-B-RELATED"/>
    <property type="match status" value="1"/>
</dbReference>
<keyword evidence="4" id="KW-0964">Secreted</keyword>
<gene>
    <name evidence="13" type="ORF">LZY01_22300</name>
</gene>
<dbReference type="SUPFAM" id="SSF49478">
    <property type="entry name" value="Cna protein B-type domain"/>
    <property type="match status" value="1"/>
</dbReference>
<feature type="compositionally biased region" description="Low complexity" evidence="7">
    <location>
        <begin position="613"/>
        <end position="646"/>
    </location>
</feature>
<dbReference type="InterPro" id="IPR013783">
    <property type="entry name" value="Ig-like_fold"/>
</dbReference>
<dbReference type="Pfam" id="PF17802">
    <property type="entry name" value="SpaA"/>
    <property type="match status" value="1"/>
</dbReference>
<dbReference type="RefSeq" id="WP_057734638.1">
    <property type="nucleotide sequence ID" value="NZ_BJZK01000035.1"/>
</dbReference>
<dbReference type="Pfam" id="PF17961">
    <property type="entry name" value="Big_8"/>
    <property type="match status" value="1"/>
</dbReference>
<feature type="domain" description="SDR-like Ig" evidence="12">
    <location>
        <begin position="57"/>
        <end position="144"/>
    </location>
</feature>
<feature type="compositionally biased region" description="Low complexity" evidence="7">
    <location>
        <begin position="506"/>
        <end position="520"/>
    </location>
</feature>
<comment type="similarity">
    <text evidence="2">Belongs to the serine-aspartate repeat-containing protein (SDr) family.</text>
</comment>
<feature type="compositionally biased region" description="Low complexity" evidence="7">
    <location>
        <begin position="399"/>
        <end position="415"/>
    </location>
</feature>
<comment type="subcellular location">
    <subcellularLocation>
        <location evidence="1">Secreted</location>
        <location evidence="1">Cell wall</location>
        <topology evidence="1">Peptidoglycan-anchor</topology>
    </subcellularLocation>
</comment>
<evidence type="ECO:0000256" key="8">
    <source>
        <dbReference type="SAM" id="Phobius"/>
    </source>
</evidence>
<dbReference type="InterPro" id="IPR008966">
    <property type="entry name" value="Adhesion_dom_sf"/>
</dbReference>
<feature type="compositionally biased region" description="Low complexity" evidence="7">
    <location>
        <begin position="548"/>
        <end position="562"/>
    </location>
</feature>
<evidence type="ECO:0000313" key="14">
    <source>
        <dbReference type="Proteomes" id="UP000321794"/>
    </source>
</evidence>
<feature type="compositionally biased region" description="Low complexity" evidence="7">
    <location>
        <begin position="527"/>
        <end position="541"/>
    </location>
</feature>
<dbReference type="Pfam" id="PF05737">
    <property type="entry name" value="Collagen_bind"/>
    <property type="match status" value="1"/>
</dbReference>
<feature type="compositionally biased region" description="Low complexity" evidence="7">
    <location>
        <begin position="581"/>
        <end position="598"/>
    </location>
</feature>
<sequence length="678" mass="66526">MRKLVTTIVAGIVALLAGLMLTTPVTSHAAVTVSGLAAGDATVTDSAGSTVTSNSEFSKWENYEVSYNWSIPDDVSIANQSASVALPNGLVAANDTTIPLTAEDGTVIGSFTIKAGETTGTLTFNEAGENARNRKGTLQFYVKGTTDTKPTDNNWKVNKVGWVGSKDPDGTPTALTWNVAFNAGSQNIGTVTVTDTLGPNQTFIPGSVTANTGSYDASGNFVSNGGKLTPTVSQSGQEITFTFANVTTAVDMTYQTKPNITGGSQTWTNTASSNGSSVTANIAYGGSGTGSGQGYGSVVLTKTGTDDVVLPGAEFELRDSTGKAVQTGLVTDANGQITLNRLVPGDYTLVETKAPAGYDLNTEAIPFTITEGATAVGQLHETDQATATTTPSEPGDGGSTVTPPTNPGTTNPSEPGEGGGTVTPPTNPGTTSPSEPGEGGSGVTPPTNPGTTNPSEPGEGGSGVTPPTNPGTTNPSEPGNGGSGVTPPTNPGTTNPSEPGNGGSGVTPPTNPGTTSPSEPGNGGSGVTPPTNPGTTNPSEPGNGGSGTTAPTTPGTTSPSESGNGGSGVTAPTTPSPTSPSEPETTSPAAPATGATPGQPGNAGSLTNGGMPAAGATTGAAAANAGTASPQGPTGSLGTTASGTLPQTNEQHSGWVAVVGLLALVGLGGYALYRKLRA</sequence>
<dbReference type="Gene3D" id="2.60.40.1280">
    <property type="match status" value="1"/>
</dbReference>
<feature type="compositionally biased region" description="Low complexity" evidence="7">
    <location>
        <begin position="485"/>
        <end position="499"/>
    </location>
</feature>
<feature type="domain" description="SpaA-like prealbumin fold" evidence="11">
    <location>
        <begin position="296"/>
        <end position="374"/>
    </location>
</feature>
<protein>
    <recommendedName>
        <fullName evidence="15">LPXTG cell wall anchor domain-containing protein</fullName>
    </recommendedName>
</protein>
<keyword evidence="5 9" id="KW-0732">Signal</keyword>
<dbReference type="Proteomes" id="UP000321794">
    <property type="component" value="Unassembled WGS sequence"/>
</dbReference>
<evidence type="ECO:0000256" key="2">
    <source>
        <dbReference type="ARBA" id="ARBA00007257"/>
    </source>
</evidence>
<dbReference type="InterPro" id="IPR041171">
    <property type="entry name" value="SDR_Ig"/>
</dbReference>
<keyword evidence="8" id="KW-0812">Transmembrane</keyword>
<name>A0ABQ0X429_9LACO</name>
<evidence type="ECO:0000256" key="4">
    <source>
        <dbReference type="ARBA" id="ARBA00022525"/>
    </source>
</evidence>